<evidence type="ECO:0000256" key="7">
    <source>
        <dbReference type="ARBA" id="ARBA00023242"/>
    </source>
</evidence>
<comment type="similarity">
    <text evidence="2 8">Belongs to the TFB5 family.</text>
</comment>
<comment type="subcellular location">
    <subcellularLocation>
        <location evidence="1 8">Nucleus</location>
    </subcellularLocation>
</comment>
<evidence type="ECO:0000256" key="1">
    <source>
        <dbReference type="ARBA" id="ARBA00004123"/>
    </source>
</evidence>
<keyword evidence="3 8" id="KW-0227">DNA damage</keyword>
<feature type="region of interest" description="Disordered" evidence="9">
    <location>
        <begin position="39"/>
        <end position="58"/>
    </location>
</feature>
<keyword evidence="7 8" id="KW-0539">Nucleus</keyword>
<dbReference type="RefSeq" id="XP_047761237.1">
    <property type="nucleotide sequence ID" value="XM_047903289.1"/>
</dbReference>
<dbReference type="GO" id="GO:0006294">
    <property type="term" value="P:nucleotide-excision repair, preincision complex assembly"/>
    <property type="evidence" value="ECO:0007669"/>
    <property type="project" value="TreeGrafter"/>
</dbReference>
<dbReference type="Gene3D" id="3.30.70.1220">
    <property type="entry name" value="TFB5-like"/>
    <property type="match status" value="1"/>
</dbReference>
<sequence length="139" mass="15737">MSIIAREMMLNVMMLFRQGSRARGDAGFVTSARDYVSNPASEKVPAKHSSSLQTRHRHQPTSVFIMPRAIAGVLVKCDPSIKAIIQRINDQNNHDIIIEDIDDEHMLIKNNRHDDLKRMLKEALKDTVREAEESSGEEA</sequence>
<name>A0A9Q8LG93_PASFU</name>
<comment type="subunit">
    <text evidence="8">Component of the 7-subunit TFIIH core complex.</text>
</comment>
<evidence type="ECO:0000256" key="8">
    <source>
        <dbReference type="RuleBase" id="RU368032"/>
    </source>
</evidence>
<evidence type="ECO:0000256" key="2">
    <source>
        <dbReference type="ARBA" id="ARBA00007470"/>
    </source>
</evidence>
<dbReference type="KEGG" id="ffu:CLAFUR5_04141"/>
<dbReference type="GO" id="GO:0006367">
    <property type="term" value="P:transcription initiation at RNA polymerase II promoter"/>
    <property type="evidence" value="ECO:0007669"/>
    <property type="project" value="UniProtKB-UniRule"/>
</dbReference>
<dbReference type="AlphaFoldDB" id="A0A9Q8LG93"/>
<reference evidence="10" key="2">
    <citation type="journal article" date="2022" name="Microb. Genom.">
        <title>A chromosome-scale genome assembly of the tomato pathogen Cladosporium fulvum reveals a compartmentalized genome architecture and the presence of a dispensable chromosome.</title>
        <authorList>
            <person name="Zaccaron A.Z."/>
            <person name="Chen L.H."/>
            <person name="Samaras A."/>
            <person name="Stergiopoulos I."/>
        </authorList>
    </citation>
    <scope>NUCLEOTIDE SEQUENCE</scope>
    <source>
        <strain evidence="10">Race5_Kim</strain>
    </source>
</reference>
<dbReference type="SUPFAM" id="SSF142897">
    <property type="entry name" value="TFB5-like"/>
    <property type="match status" value="1"/>
</dbReference>
<dbReference type="GO" id="GO:0005675">
    <property type="term" value="C:transcription factor TFIIH holo complex"/>
    <property type="evidence" value="ECO:0007669"/>
    <property type="project" value="TreeGrafter"/>
</dbReference>
<dbReference type="InterPro" id="IPR009400">
    <property type="entry name" value="TFIIH_TTDA/Tfb5"/>
</dbReference>
<keyword evidence="4 8" id="KW-0805">Transcription regulation</keyword>
<evidence type="ECO:0000256" key="3">
    <source>
        <dbReference type="ARBA" id="ARBA00022763"/>
    </source>
</evidence>
<keyword evidence="5 8" id="KW-0804">Transcription</keyword>
<reference evidence="10" key="1">
    <citation type="submission" date="2021-12" db="EMBL/GenBank/DDBJ databases">
        <authorList>
            <person name="Zaccaron A."/>
            <person name="Stergiopoulos I."/>
        </authorList>
    </citation>
    <scope>NUCLEOTIDE SEQUENCE</scope>
    <source>
        <strain evidence="10">Race5_Kim</strain>
    </source>
</reference>
<evidence type="ECO:0000256" key="6">
    <source>
        <dbReference type="ARBA" id="ARBA00023204"/>
    </source>
</evidence>
<evidence type="ECO:0000256" key="9">
    <source>
        <dbReference type="SAM" id="MobiDB-lite"/>
    </source>
</evidence>
<accession>A0A9Q8LG93</accession>
<keyword evidence="6 8" id="KW-0234">DNA repair</keyword>
<dbReference type="GO" id="GO:0000439">
    <property type="term" value="C:transcription factor TFIIH core complex"/>
    <property type="evidence" value="ECO:0007669"/>
    <property type="project" value="UniProtKB-UniRule"/>
</dbReference>
<dbReference type="SMART" id="SM01395">
    <property type="entry name" value="Tbf5"/>
    <property type="match status" value="1"/>
</dbReference>
<protein>
    <recommendedName>
        <fullName evidence="8">General transcription and DNA repair factor IIH subunit TFB5</fullName>
    </recommendedName>
</protein>
<dbReference type="Pfam" id="PF06331">
    <property type="entry name" value="Tfb5"/>
    <property type="match status" value="1"/>
</dbReference>
<dbReference type="GeneID" id="71984019"/>
<dbReference type="PANTHER" id="PTHR28580:SF1">
    <property type="entry name" value="GENERAL TRANSCRIPTION FACTOR IIH SUBUNIT 5"/>
    <property type="match status" value="1"/>
</dbReference>
<evidence type="ECO:0000313" key="10">
    <source>
        <dbReference type="EMBL" id="UJO16871.1"/>
    </source>
</evidence>
<dbReference type="Proteomes" id="UP000756132">
    <property type="component" value="Chromosome 4"/>
</dbReference>
<dbReference type="InterPro" id="IPR035935">
    <property type="entry name" value="TFB5-like_sf"/>
</dbReference>
<proteinExistence type="inferred from homology"/>
<evidence type="ECO:0000256" key="4">
    <source>
        <dbReference type="ARBA" id="ARBA00023015"/>
    </source>
</evidence>
<evidence type="ECO:0000256" key="5">
    <source>
        <dbReference type="ARBA" id="ARBA00023163"/>
    </source>
</evidence>
<evidence type="ECO:0000313" key="11">
    <source>
        <dbReference type="Proteomes" id="UP000756132"/>
    </source>
</evidence>
<organism evidence="10 11">
    <name type="scientific">Passalora fulva</name>
    <name type="common">Tomato leaf mold</name>
    <name type="synonym">Cladosporium fulvum</name>
    <dbReference type="NCBI Taxonomy" id="5499"/>
    <lineage>
        <taxon>Eukaryota</taxon>
        <taxon>Fungi</taxon>
        <taxon>Dikarya</taxon>
        <taxon>Ascomycota</taxon>
        <taxon>Pezizomycotina</taxon>
        <taxon>Dothideomycetes</taxon>
        <taxon>Dothideomycetidae</taxon>
        <taxon>Mycosphaerellales</taxon>
        <taxon>Mycosphaerellaceae</taxon>
        <taxon>Fulvia</taxon>
    </lineage>
</organism>
<comment type="function">
    <text evidence="8">In NER, TFIIH acts by opening DNA around the lesion to allow the excision of the damaged oligonucleotide and its replacement by a new DNA fragment. In transcription, TFIIH has an essential role in transcription initiation. When the pre-initiation complex (PIC) has been established, TFIIH is required for promoter opening and promoter escape.</text>
</comment>
<dbReference type="OrthoDB" id="354at2759"/>
<gene>
    <name evidence="10" type="ORF">CLAFUR5_04141</name>
</gene>
<dbReference type="EMBL" id="CP090166">
    <property type="protein sequence ID" value="UJO16871.1"/>
    <property type="molecule type" value="Genomic_DNA"/>
</dbReference>
<keyword evidence="11" id="KW-1185">Reference proteome</keyword>
<dbReference type="PANTHER" id="PTHR28580">
    <property type="entry name" value="GENERAL TRANSCRIPTION FACTOR IIH SUBUNIT 5"/>
    <property type="match status" value="1"/>
</dbReference>